<dbReference type="RefSeq" id="WP_003602059.1">
    <property type="nucleotide sequence ID" value="NZ_BJVP01000003.1"/>
</dbReference>
<dbReference type="AlphaFoldDB" id="A0A1P8QP99"/>
<sequence>MISLALLAALTAGVANIALVTLVANRLGPKADTAAAGEFAAVGGAAPASAKRAAVKIGNENVLPVGAQRAA</sequence>
<dbReference type="EMBL" id="LT962688">
    <property type="protein sequence ID" value="SOR27859.1"/>
    <property type="molecule type" value="Genomic_DNA"/>
</dbReference>
<protein>
    <submittedName>
        <fullName evidence="1">Uncharacterized protein</fullName>
    </submittedName>
</protein>
<dbReference type="GeneID" id="72991908"/>
<proteinExistence type="predicted"/>
<reference evidence="2" key="1">
    <citation type="submission" date="2017-10" db="EMBL/GenBank/DDBJ databases">
        <authorList>
            <person name="Regsiter A."/>
            <person name="William W."/>
        </authorList>
    </citation>
    <scope>NUCLEOTIDE SEQUENCE [LARGE SCALE GENOMIC DNA]</scope>
</reference>
<name>A0A1P8QP99_METEX</name>
<dbReference type="Proteomes" id="UP000233769">
    <property type="component" value="Chromosome tk0001"/>
</dbReference>
<evidence type="ECO:0000313" key="1">
    <source>
        <dbReference type="EMBL" id="SOR27859.1"/>
    </source>
</evidence>
<evidence type="ECO:0000313" key="2">
    <source>
        <dbReference type="Proteomes" id="UP000233769"/>
    </source>
</evidence>
<gene>
    <name evidence="1" type="ORF">TK0001_1257</name>
</gene>
<accession>A0A1P8QP99</accession>
<organism evidence="1 2">
    <name type="scientific">Methylorubrum extorquens</name>
    <name type="common">Methylobacterium dichloromethanicum</name>
    <name type="synonym">Methylobacterium extorquens</name>
    <dbReference type="NCBI Taxonomy" id="408"/>
    <lineage>
        <taxon>Bacteria</taxon>
        <taxon>Pseudomonadati</taxon>
        <taxon>Pseudomonadota</taxon>
        <taxon>Alphaproteobacteria</taxon>
        <taxon>Hyphomicrobiales</taxon>
        <taxon>Methylobacteriaceae</taxon>
        <taxon>Methylorubrum</taxon>
    </lineage>
</organism>